<proteinExistence type="predicted"/>
<sequence length="217" mass="24260">MVKVPLPKKNRSKAGKTKCIVAGGSYPGNLAAWVRAKYPNIVTGAIASLAPVFAKEDFFEYNQQVQQTLAWYSGEACTKYHYNVFAALNAIFQSGNRHLIGQVKADFGCGDVADLAFIDYLSYTLGIVQYNQDNDVKDFCRRLKLNGTIFEKLANFARNFKHKMGSKTCQQFTRLGEALEITPNPNNAMQQWTYQCCTEFGYWQTAPHPPCCAPAQA</sequence>
<organism evidence="1 2">
    <name type="scientific">Entomophthora muscae</name>
    <dbReference type="NCBI Taxonomy" id="34485"/>
    <lineage>
        <taxon>Eukaryota</taxon>
        <taxon>Fungi</taxon>
        <taxon>Fungi incertae sedis</taxon>
        <taxon>Zoopagomycota</taxon>
        <taxon>Entomophthoromycotina</taxon>
        <taxon>Entomophthoromycetes</taxon>
        <taxon>Entomophthorales</taxon>
        <taxon>Entomophthoraceae</taxon>
        <taxon>Entomophthora</taxon>
    </lineage>
</organism>
<evidence type="ECO:0000313" key="1">
    <source>
        <dbReference type="EMBL" id="KAJ9085084.1"/>
    </source>
</evidence>
<keyword evidence="2" id="KW-1185">Reference proteome</keyword>
<protein>
    <submittedName>
        <fullName evidence="1">Thymus-specific serine protease</fullName>
    </submittedName>
</protein>
<gene>
    <name evidence="1" type="primary">PRSS16</name>
    <name evidence="1" type="ORF">DSO57_1017262</name>
</gene>
<keyword evidence="1" id="KW-0645">Protease</keyword>
<comment type="caution">
    <text evidence="1">The sequence shown here is derived from an EMBL/GenBank/DDBJ whole genome shotgun (WGS) entry which is preliminary data.</text>
</comment>
<dbReference type="EMBL" id="QTSX02000782">
    <property type="protein sequence ID" value="KAJ9085084.1"/>
    <property type="molecule type" value="Genomic_DNA"/>
</dbReference>
<reference evidence="1" key="1">
    <citation type="submission" date="2022-04" db="EMBL/GenBank/DDBJ databases">
        <title>Genome of the entomopathogenic fungus Entomophthora muscae.</title>
        <authorList>
            <person name="Elya C."/>
            <person name="Lovett B.R."/>
            <person name="Lee E."/>
            <person name="Macias A.M."/>
            <person name="Hajek A.E."/>
            <person name="De Bivort B.L."/>
            <person name="Kasson M.T."/>
            <person name="De Fine Licht H.H."/>
            <person name="Stajich J.E."/>
        </authorList>
    </citation>
    <scope>NUCLEOTIDE SEQUENCE</scope>
    <source>
        <strain evidence="1">Berkeley</strain>
    </source>
</reference>
<dbReference type="Proteomes" id="UP001165960">
    <property type="component" value="Unassembled WGS sequence"/>
</dbReference>
<evidence type="ECO:0000313" key="2">
    <source>
        <dbReference type="Proteomes" id="UP001165960"/>
    </source>
</evidence>
<name>A0ACC2UDU9_9FUNG</name>
<accession>A0ACC2UDU9</accession>
<keyword evidence="1" id="KW-0378">Hydrolase</keyword>